<gene>
    <name evidence="1" type="ORF">LMG27174_01491</name>
</gene>
<organism evidence="1 2">
    <name type="scientific">Paraburkholderia rhynchosiae</name>
    <dbReference type="NCBI Taxonomy" id="487049"/>
    <lineage>
        <taxon>Bacteria</taxon>
        <taxon>Pseudomonadati</taxon>
        <taxon>Pseudomonadota</taxon>
        <taxon>Betaproteobacteria</taxon>
        <taxon>Burkholderiales</taxon>
        <taxon>Burkholderiaceae</taxon>
        <taxon>Paraburkholderia</taxon>
    </lineage>
</organism>
<accession>A0A6J5A807</accession>
<dbReference type="EMBL" id="CADIJZ010000004">
    <property type="protein sequence ID" value="CAB3657492.1"/>
    <property type="molecule type" value="Genomic_DNA"/>
</dbReference>
<evidence type="ECO:0000313" key="1">
    <source>
        <dbReference type="EMBL" id="CAB3657492.1"/>
    </source>
</evidence>
<dbReference type="Proteomes" id="UP000494205">
    <property type="component" value="Unassembled WGS sequence"/>
</dbReference>
<protein>
    <submittedName>
        <fullName evidence="1">Uncharacterized protein</fullName>
    </submittedName>
</protein>
<sequence length="102" mass="11605">MAAFRRELDRTVDEIGQRFEQEVTVSMQFERTVRRPLVVEREALVFGGRFAVFDDVVRDRGEIHEGETLLARVGLDRGNAQQRIACVRMLPAATITSSMPAR</sequence>
<dbReference type="AlphaFoldDB" id="A0A6J5A807"/>
<name>A0A6J5A807_9BURK</name>
<dbReference type="RefSeq" id="WP_244201306.1">
    <property type="nucleotide sequence ID" value="NZ_CADIJZ010000004.1"/>
</dbReference>
<evidence type="ECO:0000313" key="2">
    <source>
        <dbReference type="Proteomes" id="UP000494205"/>
    </source>
</evidence>
<reference evidence="1 2" key="1">
    <citation type="submission" date="2020-04" db="EMBL/GenBank/DDBJ databases">
        <authorList>
            <person name="De Canck E."/>
        </authorList>
    </citation>
    <scope>NUCLEOTIDE SEQUENCE [LARGE SCALE GENOMIC DNA]</scope>
    <source>
        <strain evidence="1 2">LMG 27174</strain>
    </source>
</reference>
<proteinExistence type="predicted"/>